<evidence type="ECO:0008006" key="3">
    <source>
        <dbReference type="Google" id="ProtNLM"/>
    </source>
</evidence>
<dbReference type="Proteomes" id="UP000831787">
    <property type="component" value="Chromosome"/>
</dbReference>
<dbReference type="RefSeq" id="WP_244708759.1">
    <property type="nucleotide sequence ID" value="NZ_CP095073.1"/>
</dbReference>
<evidence type="ECO:0000313" key="1">
    <source>
        <dbReference type="EMBL" id="UOQ43400.1"/>
    </source>
</evidence>
<gene>
    <name evidence="1" type="ORF">MUN89_15940</name>
</gene>
<dbReference type="EMBL" id="CP095073">
    <property type="protein sequence ID" value="UOQ43400.1"/>
    <property type="molecule type" value="Genomic_DNA"/>
</dbReference>
<protein>
    <recommendedName>
        <fullName evidence="3">Flagellar hook-associated protein 1</fullName>
    </recommendedName>
</protein>
<keyword evidence="2" id="KW-1185">Reference proteome</keyword>
<organism evidence="1 2">
    <name type="scientific">Halobacillus salinarum</name>
    <dbReference type="NCBI Taxonomy" id="2932257"/>
    <lineage>
        <taxon>Bacteria</taxon>
        <taxon>Bacillati</taxon>
        <taxon>Bacillota</taxon>
        <taxon>Bacilli</taxon>
        <taxon>Bacillales</taxon>
        <taxon>Bacillaceae</taxon>
        <taxon>Halobacillus</taxon>
    </lineage>
</organism>
<evidence type="ECO:0000313" key="2">
    <source>
        <dbReference type="Proteomes" id="UP000831787"/>
    </source>
</evidence>
<sequence>MTNPIGSLSHKVLDLSQVRQYQANQLNTNINNANTIKLDRLTLSDAVGDIEKSSNQQKLEVSIVKEKSEIEFEDFFQRIIEGSNELSKEEKKNVSTIIQDTIKKNENYFDSGWTSNTASMYHIQTKEKLQLISGKLLPQSMKEEMGRAIEKYTDHKLEQTVNVSLETYQRIYEKYKNDDGPMGRFADQLNGAIQEIEEGSHITQREQMQYESLYSKLNDLDAASFRQSYERVMAGYAEIQQQQLGAHWNNTSRTQTEMNIRRLRDDWNNFVNNMSSLEGYQVYSHSSSILDNKV</sequence>
<name>A0ABY4EHC0_9BACI</name>
<proteinExistence type="predicted"/>
<accession>A0ABY4EHC0</accession>
<reference evidence="1 2" key="1">
    <citation type="submission" date="2022-04" db="EMBL/GenBank/DDBJ databases">
        <title>Halobacillus sp. isolated from saltern.</title>
        <authorList>
            <person name="Won M."/>
            <person name="Lee C.-M."/>
            <person name="Woen H.-Y."/>
            <person name="Kwon S.-W."/>
        </authorList>
    </citation>
    <scope>NUCLEOTIDE SEQUENCE [LARGE SCALE GENOMIC DNA]</scope>
    <source>
        <strain evidence="1 2">SSBR10-3</strain>
    </source>
</reference>